<proteinExistence type="predicted"/>
<comment type="caution">
    <text evidence="5">The sequence shown here is derived from an EMBL/GenBank/DDBJ whole genome shotgun (WGS) entry which is preliminary data.</text>
</comment>
<evidence type="ECO:0008006" key="7">
    <source>
        <dbReference type="Google" id="ProtNLM"/>
    </source>
</evidence>
<dbReference type="PANTHER" id="PTHR37042:SF4">
    <property type="entry name" value="OUTER MEMBRANE PROTEIN RV1973"/>
    <property type="match status" value="1"/>
</dbReference>
<feature type="region of interest" description="Disordered" evidence="3">
    <location>
        <begin position="1"/>
        <end position="112"/>
    </location>
</feature>
<evidence type="ECO:0000313" key="5">
    <source>
        <dbReference type="EMBL" id="GAC69999.1"/>
    </source>
</evidence>
<feature type="compositionally biased region" description="Acidic residues" evidence="3">
    <location>
        <begin position="25"/>
        <end position="35"/>
    </location>
</feature>
<evidence type="ECO:0000256" key="3">
    <source>
        <dbReference type="SAM" id="MobiDB-lite"/>
    </source>
</evidence>
<gene>
    <name evidence="5" type="ORF">GS4_30_00710</name>
</gene>
<accession>M0QNL5</accession>
<evidence type="ECO:0000256" key="1">
    <source>
        <dbReference type="ARBA" id="ARBA00004370"/>
    </source>
</evidence>
<dbReference type="RefSeq" id="WP_007623596.1">
    <property type="nucleotide sequence ID" value="NZ_BANX01000030.1"/>
</dbReference>
<dbReference type="EMBL" id="BANX01000030">
    <property type="protein sequence ID" value="GAC69999.1"/>
    <property type="molecule type" value="Genomic_DNA"/>
</dbReference>
<dbReference type="PANTHER" id="PTHR37042">
    <property type="entry name" value="OUTER MEMBRANE PROTEIN RV1973"/>
    <property type="match status" value="1"/>
</dbReference>
<feature type="compositionally biased region" description="Low complexity" evidence="3">
    <location>
        <begin position="72"/>
        <end position="91"/>
    </location>
</feature>
<dbReference type="eggNOG" id="ENOG5033R2R">
    <property type="taxonomic scope" value="Bacteria"/>
</dbReference>
<keyword evidence="4" id="KW-0812">Transmembrane</keyword>
<evidence type="ECO:0000256" key="2">
    <source>
        <dbReference type="ARBA" id="ARBA00023136"/>
    </source>
</evidence>
<dbReference type="AlphaFoldDB" id="M0QNL5"/>
<sequence length="320" mass="32522">MSERDSTPDETTPDDEFETVPADGADLDPTADDDTRDGSSGDGSSGDDDAVADSAGVSGTGTTEATAKRPTSKASRSAAQRSATRASSAAAAEDEPDSEPPTPDPKSASGRQISFTVSGRGVLKAIAALAVVALVVAVVLLALQARQQSQRLDAFTDSKAASEEFVTKLVSTLNAENADNYKELLGPLSTGKLRERLEQDRQATQQNVESLKLQATSSIKLSSVESFGTDSAKTLVMAEVSGRSATAPNGTSNLMVFRLDLSKEDGRWLVSNVDGPPGSANGQIDPSQSLPGGGGALPGATGGAPAPATPTPAPQPAPAG</sequence>
<keyword evidence="2 4" id="KW-0472">Membrane</keyword>
<feature type="compositionally biased region" description="Gly residues" evidence="3">
    <location>
        <begin position="291"/>
        <end position="302"/>
    </location>
</feature>
<dbReference type="Proteomes" id="UP000011666">
    <property type="component" value="Unassembled WGS sequence"/>
</dbReference>
<dbReference type="OrthoDB" id="5196392at2"/>
<protein>
    <recommendedName>
        <fullName evidence="7">Mce-associated membrane protein</fullName>
    </recommendedName>
</protein>
<name>M0QNL5_9ACTN</name>
<dbReference type="GO" id="GO:0016020">
    <property type="term" value="C:membrane"/>
    <property type="evidence" value="ECO:0007669"/>
    <property type="project" value="UniProtKB-SubCell"/>
</dbReference>
<feature type="transmembrane region" description="Helical" evidence="4">
    <location>
        <begin position="121"/>
        <end position="143"/>
    </location>
</feature>
<keyword evidence="4" id="KW-1133">Transmembrane helix</keyword>
<feature type="compositionally biased region" description="Pro residues" evidence="3">
    <location>
        <begin position="307"/>
        <end position="320"/>
    </location>
</feature>
<evidence type="ECO:0000313" key="6">
    <source>
        <dbReference type="Proteomes" id="UP000011666"/>
    </source>
</evidence>
<dbReference type="STRING" id="1223545.GS4_30_00710"/>
<comment type="subcellular location">
    <subcellularLocation>
        <location evidence="1">Membrane</location>
    </subcellularLocation>
</comment>
<keyword evidence="6" id="KW-1185">Reference proteome</keyword>
<evidence type="ECO:0000256" key="4">
    <source>
        <dbReference type="SAM" id="Phobius"/>
    </source>
</evidence>
<feature type="region of interest" description="Disordered" evidence="3">
    <location>
        <begin position="270"/>
        <end position="320"/>
    </location>
</feature>
<reference evidence="5 6" key="1">
    <citation type="submission" date="2013-01" db="EMBL/GenBank/DDBJ databases">
        <title>Whole genome shotgun sequence of Gordonia soli NBRC 108243.</title>
        <authorList>
            <person name="Isaki-Nakamura S."/>
            <person name="Hosoyama A."/>
            <person name="Tsuchikane K."/>
            <person name="Ando Y."/>
            <person name="Baba S."/>
            <person name="Ohji S."/>
            <person name="Hamada M."/>
            <person name="Tamura T."/>
            <person name="Yamazoe A."/>
            <person name="Yamazaki S."/>
            <person name="Fujita N."/>
        </authorList>
    </citation>
    <scope>NUCLEOTIDE SEQUENCE [LARGE SCALE GENOMIC DNA]</scope>
    <source>
        <strain evidence="5 6">NBRC 108243</strain>
    </source>
</reference>
<organism evidence="5 6">
    <name type="scientific">Gordonia soli NBRC 108243</name>
    <dbReference type="NCBI Taxonomy" id="1223545"/>
    <lineage>
        <taxon>Bacteria</taxon>
        <taxon>Bacillati</taxon>
        <taxon>Actinomycetota</taxon>
        <taxon>Actinomycetes</taxon>
        <taxon>Mycobacteriales</taxon>
        <taxon>Gordoniaceae</taxon>
        <taxon>Gordonia</taxon>
    </lineage>
</organism>